<dbReference type="Pfam" id="PF22767">
    <property type="entry name" value="ThcOx"/>
    <property type="match status" value="1"/>
</dbReference>
<dbReference type="SUPFAM" id="SSF55469">
    <property type="entry name" value="FMN-dependent nitroreductase-like"/>
    <property type="match status" value="1"/>
</dbReference>
<dbReference type="InterPro" id="IPR000415">
    <property type="entry name" value="Nitroreductase-like"/>
</dbReference>
<dbReference type="Gene3D" id="3.40.109.10">
    <property type="entry name" value="NADH Oxidase"/>
    <property type="match status" value="1"/>
</dbReference>
<dbReference type="InterPro" id="IPR054488">
    <property type="entry name" value="ThcOx_dom2"/>
</dbReference>
<dbReference type="CDD" id="cd02142">
    <property type="entry name" value="McbC_SagB-like_oxidoreductase"/>
    <property type="match status" value="1"/>
</dbReference>
<feature type="region of interest" description="Disordered" evidence="1">
    <location>
        <begin position="240"/>
        <end position="280"/>
    </location>
</feature>
<name>A0A7Z1AUZ6_9PSEU</name>
<dbReference type="EMBL" id="MSIF01000020">
    <property type="protein sequence ID" value="OLF06637.1"/>
    <property type="molecule type" value="Genomic_DNA"/>
</dbReference>
<protein>
    <recommendedName>
        <fullName evidence="2">Cyanobactin oxidase ThcOx second domain-containing protein</fullName>
    </recommendedName>
</protein>
<evidence type="ECO:0000259" key="2">
    <source>
        <dbReference type="Pfam" id="PF22767"/>
    </source>
</evidence>
<dbReference type="GO" id="GO:0016491">
    <property type="term" value="F:oxidoreductase activity"/>
    <property type="evidence" value="ECO:0007669"/>
    <property type="project" value="InterPro"/>
</dbReference>
<feature type="domain" description="Cyanobactin oxidase ThcOx second" evidence="2">
    <location>
        <begin position="127"/>
        <end position="240"/>
    </location>
</feature>
<sequence>MPTEADQPPPARVHLRALSEDVLIEQPDDDESRLRAVTRWGEFVIEDVTTAIRHALVRMSMGPSSVANIEPSAPVERATLARILDTVSGSVIHTLHLDDGGGELLSVVPTAEHARFRVHPVEENQPLRLSRFAAIRTGRDELVLESSVAPFQIALHRSLAYRVVISLGIATSIEELAAALRVSRAVVADLVGYLVAAGAVLIGRWLPGSPPVAVFGEDTDPALAQWSHHDLMFHTRSRNGLDQLTPAPAPSGDPPPSAKQVPPGKRFPLYKPDAGELSDGEPSLTEVIEYDRVGQDVSDRPLAERQIGELLYRAARVRTQSGAAPETAQRPYLSMAGLYELELYLTINRCAELPRGIYHYDPTGHFLTLVNDSESDLVRLLDNAKVAAGRDERPSALITVTARADRLLALASGSGYATTLMHLGALQQTLHLVATIAGLASCPLSLDTTDSTDRALRLDWPTEVGIGECIIGHRERP</sequence>
<feature type="compositionally biased region" description="Pro residues" evidence="1">
    <location>
        <begin position="247"/>
        <end position="257"/>
    </location>
</feature>
<comment type="caution">
    <text evidence="3">The sequence shown here is derived from an EMBL/GenBank/DDBJ whole genome shotgun (WGS) entry which is preliminary data.</text>
</comment>
<evidence type="ECO:0000313" key="4">
    <source>
        <dbReference type="Proteomes" id="UP000185696"/>
    </source>
</evidence>
<dbReference type="PANTHER" id="PTHR43745:SF2">
    <property type="entry name" value="NITROREDUCTASE MJ1384-RELATED"/>
    <property type="match status" value="1"/>
</dbReference>
<dbReference type="InterPro" id="IPR052544">
    <property type="entry name" value="Bacteriocin_Proc_Enz"/>
</dbReference>
<dbReference type="InterPro" id="IPR020051">
    <property type="entry name" value="SagB-type_dehydrogenase"/>
</dbReference>
<reference evidence="3 4" key="1">
    <citation type="submission" date="2016-12" db="EMBL/GenBank/DDBJ databases">
        <title>The draft genome sequence of Actinophytocola xinjiangensis.</title>
        <authorList>
            <person name="Wang W."/>
            <person name="Yuan L."/>
        </authorList>
    </citation>
    <scope>NUCLEOTIDE SEQUENCE [LARGE SCALE GENOMIC DNA]</scope>
    <source>
        <strain evidence="3 4">CGMCC 4.4663</strain>
    </source>
</reference>
<dbReference type="AlphaFoldDB" id="A0A7Z1AUZ6"/>
<evidence type="ECO:0000256" key="1">
    <source>
        <dbReference type="SAM" id="MobiDB-lite"/>
    </source>
</evidence>
<dbReference type="PANTHER" id="PTHR43745">
    <property type="entry name" value="NITROREDUCTASE MJ1384-RELATED"/>
    <property type="match status" value="1"/>
</dbReference>
<dbReference type="NCBIfam" id="TIGR03605">
    <property type="entry name" value="antibiot_sagB"/>
    <property type="match status" value="1"/>
</dbReference>
<dbReference type="Proteomes" id="UP000185696">
    <property type="component" value="Unassembled WGS sequence"/>
</dbReference>
<keyword evidence="4" id="KW-1185">Reference proteome</keyword>
<gene>
    <name evidence="3" type="ORF">BLA60_30685</name>
</gene>
<organism evidence="3 4">
    <name type="scientific">Actinophytocola xinjiangensis</name>
    <dbReference type="NCBI Taxonomy" id="485602"/>
    <lineage>
        <taxon>Bacteria</taxon>
        <taxon>Bacillati</taxon>
        <taxon>Actinomycetota</taxon>
        <taxon>Actinomycetes</taxon>
        <taxon>Pseudonocardiales</taxon>
        <taxon>Pseudonocardiaceae</taxon>
    </lineage>
</organism>
<accession>A0A7Z1AUZ6</accession>
<dbReference type="RefSeq" id="WP_075136517.1">
    <property type="nucleotide sequence ID" value="NZ_MSIF01000020.1"/>
</dbReference>
<evidence type="ECO:0000313" key="3">
    <source>
        <dbReference type="EMBL" id="OLF06637.1"/>
    </source>
</evidence>
<proteinExistence type="predicted"/>